<evidence type="ECO:0000256" key="1">
    <source>
        <dbReference type="ARBA" id="ARBA00001974"/>
    </source>
</evidence>
<dbReference type="NCBIfam" id="TIGR00676">
    <property type="entry name" value="fadh2"/>
    <property type="match status" value="1"/>
</dbReference>
<evidence type="ECO:0000256" key="8">
    <source>
        <dbReference type="ARBA" id="ARBA00023002"/>
    </source>
</evidence>
<evidence type="ECO:0000256" key="9">
    <source>
        <dbReference type="ARBA" id="ARBA00023027"/>
    </source>
</evidence>
<proteinExistence type="inferred from homology"/>
<dbReference type="Pfam" id="PF02219">
    <property type="entry name" value="MTHFR"/>
    <property type="match status" value="1"/>
</dbReference>
<evidence type="ECO:0000256" key="7">
    <source>
        <dbReference type="ARBA" id="ARBA00022857"/>
    </source>
</evidence>
<keyword evidence="7" id="KW-0521">NADP</keyword>
<dbReference type="GO" id="GO:0106312">
    <property type="term" value="F:methylenetetrahydrofolate reductase (NADH) activity"/>
    <property type="evidence" value="ECO:0007669"/>
    <property type="project" value="UniProtKB-EC"/>
</dbReference>
<comment type="cofactor">
    <cofactor evidence="1">
        <name>FAD</name>
        <dbReference type="ChEBI" id="CHEBI:57692"/>
    </cofactor>
</comment>
<protein>
    <recommendedName>
        <fullName evidence="12">methylenetetrahydrofolate reductase (NADH)</fullName>
        <ecNumber evidence="12">1.5.1.54</ecNumber>
    </recommendedName>
</protein>
<dbReference type="Pfam" id="PF21895">
    <property type="entry name" value="MTHFR_C"/>
    <property type="match status" value="1"/>
</dbReference>
<dbReference type="NCBIfam" id="TIGR00677">
    <property type="entry name" value="fadh2_euk"/>
    <property type="match status" value="1"/>
</dbReference>
<evidence type="ECO:0000256" key="2">
    <source>
        <dbReference type="ARBA" id="ARBA00004777"/>
    </source>
</evidence>
<dbReference type="EC" id="1.5.1.54" evidence="12"/>
<evidence type="ECO:0000256" key="5">
    <source>
        <dbReference type="ARBA" id="ARBA00022630"/>
    </source>
</evidence>
<keyword evidence="4" id="KW-0028">Amino-acid biosynthesis</keyword>
<dbReference type="InterPro" id="IPR029041">
    <property type="entry name" value="FAD-linked_oxidoreductase-like"/>
</dbReference>
<dbReference type="EMBL" id="JANTQA010000057">
    <property type="protein sequence ID" value="KAJ3429518.1"/>
    <property type="molecule type" value="Genomic_DNA"/>
</dbReference>
<keyword evidence="6" id="KW-0274">FAD</keyword>
<dbReference type="GO" id="GO:0071949">
    <property type="term" value="F:FAD binding"/>
    <property type="evidence" value="ECO:0007669"/>
    <property type="project" value="TreeGrafter"/>
</dbReference>
<evidence type="ECO:0000256" key="4">
    <source>
        <dbReference type="ARBA" id="ARBA00022605"/>
    </source>
</evidence>
<evidence type="ECO:0000256" key="3">
    <source>
        <dbReference type="ARBA" id="ARBA00006743"/>
    </source>
</evidence>
<dbReference type="GO" id="GO:0005829">
    <property type="term" value="C:cytosol"/>
    <property type="evidence" value="ECO:0007669"/>
    <property type="project" value="InterPro"/>
</dbReference>
<name>A0AAV7YIC9_9EUKA</name>
<evidence type="ECO:0000313" key="15">
    <source>
        <dbReference type="Proteomes" id="UP001146793"/>
    </source>
</evidence>
<dbReference type="AlphaFoldDB" id="A0AAV7YIC9"/>
<feature type="domain" description="MTHFR SAM-binding regulatory" evidence="13">
    <location>
        <begin position="302"/>
        <end position="578"/>
    </location>
</feature>
<dbReference type="GO" id="GO:0009086">
    <property type="term" value="P:methionine biosynthetic process"/>
    <property type="evidence" value="ECO:0007669"/>
    <property type="project" value="UniProtKB-KW"/>
</dbReference>
<comment type="caution">
    <text evidence="14">The sequence shown here is derived from an EMBL/GenBank/DDBJ whole genome shotgun (WGS) entry which is preliminary data.</text>
</comment>
<comment type="similarity">
    <text evidence="3">Belongs to the methylenetetrahydrofolate reductase family.</text>
</comment>
<gene>
    <name evidence="14" type="ORF">M0812_24871</name>
</gene>
<evidence type="ECO:0000256" key="12">
    <source>
        <dbReference type="ARBA" id="ARBA00034529"/>
    </source>
</evidence>
<reference evidence="14" key="1">
    <citation type="submission" date="2022-08" db="EMBL/GenBank/DDBJ databases">
        <title>Novel sulphate-reducing endosymbionts in the free-living metamonad Anaeramoeba.</title>
        <authorList>
            <person name="Jerlstrom-Hultqvist J."/>
            <person name="Cepicka I."/>
            <person name="Gallot-Lavallee L."/>
            <person name="Salas-Leiva D."/>
            <person name="Curtis B.A."/>
            <person name="Zahonova K."/>
            <person name="Pipaliya S."/>
            <person name="Dacks J."/>
            <person name="Roger A.J."/>
        </authorList>
    </citation>
    <scope>NUCLEOTIDE SEQUENCE</scope>
    <source>
        <strain evidence="14">Busselton2</strain>
    </source>
</reference>
<accession>A0AAV7YIC9</accession>
<dbReference type="InterPro" id="IPR004620">
    <property type="entry name" value="MTHF_reductase_bac"/>
</dbReference>
<dbReference type="InterPro" id="IPR053806">
    <property type="entry name" value="MTHFR_C"/>
</dbReference>
<dbReference type="GO" id="GO:0035999">
    <property type="term" value="P:tetrahydrofolate interconversion"/>
    <property type="evidence" value="ECO:0007669"/>
    <property type="project" value="TreeGrafter"/>
</dbReference>
<organism evidence="14 15">
    <name type="scientific">Anaeramoeba flamelloides</name>
    <dbReference type="NCBI Taxonomy" id="1746091"/>
    <lineage>
        <taxon>Eukaryota</taxon>
        <taxon>Metamonada</taxon>
        <taxon>Anaeramoebidae</taxon>
        <taxon>Anaeramoeba</taxon>
    </lineage>
</organism>
<evidence type="ECO:0000256" key="10">
    <source>
        <dbReference type="ARBA" id="ARBA00023167"/>
    </source>
</evidence>
<dbReference type="InterPro" id="IPR004621">
    <property type="entry name" value="Fadh2_euk"/>
</dbReference>
<keyword evidence="9" id="KW-0520">NAD</keyword>
<dbReference type="Proteomes" id="UP001146793">
    <property type="component" value="Unassembled WGS sequence"/>
</dbReference>
<dbReference type="SUPFAM" id="SSF51730">
    <property type="entry name" value="FAD-linked oxidoreductase"/>
    <property type="match status" value="1"/>
</dbReference>
<evidence type="ECO:0000256" key="6">
    <source>
        <dbReference type="ARBA" id="ARBA00022827"/>
    </source>
</evidence>
<comment type="pathway">
    <text evidence="11">Amino-acid biosynthesis; L-methionine biosynthesis via de novo pathway.</text>
</comment>
<dbReference type="Gene3D" id="3.20.20.220">
    <property type="match status" value="1"/>
</dbReference>
<dbReference type="PANTHER" id="PTHR45754:SF3">
    <property type="entry name" value="METHYLENETETRAHYDROFOLATE REDUCTASE (NADPH)"/>
    <property type="match status" value="1"/>
</dbReference>
<evidence type="ECO:0000259" key="13">
    <source>
        <dbReference type="Pfam" id="PF21895"/>
    </source>
</evidence>
<dbReference type="CDD" id="cd00537">
    <property type="entry name" value="MTHFR"/>
    <property type="match status" value="1"/>
</dbReference>
<evidence type="ECO:0000256" key="11">
    <source>
        <dbReference type="ARBA" id="ARBA00034478"/>
    </source>
</evidence>
<dbReference type="FunFam" id="3.20.20.220:FF:000002">
    <property type="entry name" value="Methylenetetrahydrofolate reductase"/>
    <property type="match status" value="1"/>
</dbReference>
<keyword evidence="5" id="KW-0285">Flavoprotein</keyword>
<dbReference type="InterPro" id="IPR003171">
    <property type="entry name" value="Mehydrof_redctse-like"/>
</dbReference>
<comment type="pathway">
    <text evidence="2">One-carbon metabolism; tetrahydrofolate interconversion.</text>
</comment>
<evidence type="ECO:0000313" key="14">
    <source>
        <dbReference type="EMBL" id="KAJ3429518.1"/>
    </source>
</evidence>
<keyword evidence="10" id="KW-0486">Methionine biosynthesis</keyword>
<keyword evidence="8" id="KW-0560">Oxidoreductase</keyword>
<dbReference type="PANTHER" id="PTHR45754">
    <property type="entry name" value="METHYLENETETRAHYDROFOLATE REDUCTASE"/>
    <property type="match status" value="1"/>
</dbReference>
<sequence length="645" mass="75191">MKLAELIARHNELNQALQSNEVWYSFELFPPKTEKGREALRRKLNNLAELEPLIVDITWGAGGSSNTTSLRICKRAQQLHGLNTMLHLTCMSMTREELKQVLQSAKEKGIQNILALRGDVPQGGKKVDNGLNYAVDLVKFIKNIHKDYFGICVAGYPEGHGEAESFEKDLFYLKQKVDAGADMIITQMFFDPNIFLNYKKKCREIGIKCPIIPGIMPIMTYSGFMRMTKFTKVTVPKEITEGLEKVKDDKVKVVDFGVSTCVKMCQQLILDGVEGIHIYCLNQYKPVERIIKGLSLRSSRYRRSYPWRRSTIQKRRGETIRPVFWAYRPESYIYLTNKWESFPKQEWNDNNTVRKFRKIKPKILKKVHPWGSFAKNRPVNSIDDVTKIFKDFVTGEISSIPWVERRLNLTMQPILEKIVFAIKNKILIINFQPRLNGILSENQLHGFGGPGGYIYQKRYIEFFISPDRIKLLVKLLKASGNLHYHATNCDGSIVYTNNTEGNVITVTWAVFPGKPIIQPVIVDPKCFQNVWRKEAFDLWIYQWRDLFIEGTKSWKTLQEIRDTYFLVNVVDNDFTHHSVETEYNIYNTLKSFFIKEKQLESQQNEQKLKMQKMLEIEKENQYLKSLLTEFQKKQSKEIDEKVDKK</sequence>